<comment type="caution">
    <text evidence="2">The sequence shown here is derived from an EMBL/GenBank/DDBJ whole genome shotgun (WGS) entry which is preliminary data.</text>
</comment>
<proteinExistence type="predicted"/>
<dbReference type="EMBL" id="JAIQCV010000006">
    <property type="protein sequence ID" value="KAH1088986.1"/>
    <property type="molecule type" value="Genomic_DNA"/>
</dbReference>
<evidence type="ECO:0000256" key="1">
    <source>
        <dbReference type="SAM" id="MobiDB-lite"/>
    </source>
</evidence>
<dbReference type="Proteomes" id="UP000828251">
    <property type="component" value="Unassembled WGS sequence"/>
</dbReference>
<sequence>MTYQSRNFKPRHQSEEAKSHECQVATLEDHGHDIETPKQPSNPTVEGIEKPKPDGYGISKEIPKPSTH</sequence>
<gene>
    <name evidence="2" type="ORF">J1N35_016243</name>
</gene>
<reference evidence="2 3" key="1">
    <citation type="journal article" date="2021" name="Plant Biotechnol. J.">
        <title>Multi-omics assisted identification of the key and species-specific regulatory components of drought-tolerant mechanisms in Gossypium stocksii.</title>
        <authorList>
            <person name="Yu D."/>
            <person name="Ke L."/>
            <person name="Zhang D."/>
            <person name="Wu Y."/>
            <person name="Sun Y."/>
            <person name="Mei J."/>
            <person name="Sun J."/>
            <person name="Sun Y."/>
        </authorList>
    </citation>
    <scope>NUCLEOTIDE SEQUENCE [LARGE SCALE GENOMIC DNA]</scope>
    <source>
        <strain evidence="3">cv. E1</strain>
        <tissue evidence="2">Leaf</tissue>
    </source>
</reference>
<evidence type="ECO:0000313" key="3">
    <source>
        <dbReference type="Proteomes" id="UP000828251"/>
    </source>
</evidence>
<feature type="compositionally biased region" description="Basic and acidic residues" evidence="1">
    <location>
        <begin position="12"/>
        <end position="36"/>
    </location>
</feature>
<evidence type="ECO:0000313" key="2">
    <source>
        <dbReference type="EMBL" id="KAH1088986.1"/>
    </source>
</evidence>
<accession>A0A9D3VJV4</accession>
<feature type="region of interest" description="Disordered" evidence="1">
    <location>
        <begin position="1"/>
        <end position="68"/>
    </location>
</feature>
<protein>
    <submittedName>
        <fullName evidence="2">Uncharacterized protein</fullName>
    </submittedName>
</protein>
<dbReference type="AlphaFoldDB" id="A0A9D3VJV4"/>
<organism evidence="2 3">
    <name type="scientific">Gossypium stocksii</name>
    <dbReference type="NCBI Taxonomy" id="47602"/>
    <lineage>
        <taxon>Eukaryota</taxon>
        <taxon>Viridiplantae</taxon>
        <taxon>Streptophyta</taxon>
        <taxon>Embryophyta</taxon>
        <taxon>Tracheophyta</taxon>
        <taxon>Spermatophyta</taxon>
        <taxon>Magnoliopsida</taxon>
        <taxon>eudicotyledons</taxon>
        <taxon>Gunneridae</taxon>
        <taxon>Pentapetalae</taxon>
        <taxon>rosids</taxon>
        <taxon>malvids</taxon>
        <taxon>Malvales</taxon>
        <taxon>Malvaceae</taxon>
        <taxon>Malvoideae</taxon>
        <taxon>Gossypium</taxon>
    </lineage>
</organism>
<name>A0A9D3VJV4_9ROSI</name>
<keyword evidence="3" id="KW-1185">Reference proteome</keyword>